<protein>
    <recommendedName>
        <fullName evidence="2">DNA-directed DNA polymerase</fullName>
        <ecNumber evidence="2">2.7.7.7</ecNumber>
    </recommendedName>
</protein>
<comment type="caution">
    <text evidence="10">The sequence shown here is derived from an EMBL/GenBank/DDBJ whole genome shotgun (WGS) entry which is preliminary data.</text>
</comment>
<evidence type="ECO:0000256" key="5">
    <source>
        <dbReference type="ARBA" id="ARBA00022705"/>
    </source>
</evidence>
<keyword evidence="7" id="KW-0238">DNA-binding</keyword>
<keyword evidence="4" id="KW-0548">Nucleotidyltransferase</keyword>
<dbReference type="GO" id="GO:0006260">
    <property type="term" value="P:DNA replication"/>
    <property type="evidence" value="ECO:0007669"/>
    <property type="project" value="UniProtKB-KW"/>
</dbReference>
<dbReference type="GO" id="GO:0003887">
    <property type="term" value="F:DNA-directed DNA polymerase activity"/>
    <property type="evidence" value="ECO:0007669"/>
    <property type="project" value="UniProtKB-KW"/>
</dbReference>
<dbReference type="Gene3D" id="3.90.1600.10">
    <property type="entry name" value="Palm domain of DNA polymerase"/>
    <property type="match status" value="1"/>
</dbReference>
<keyword evidence="5" id="KW-0235">DNA replication</keyword>
<feature type="non-terminal residue" evidence="10">
    <location>
        <position position="222"/>
    </location>
</feature>
<evidence type="ECO:0000256" key="6">
    <source>
        <dbReference type="ARBA" id="ARBA00022932"/>
    </source>
</evidence>
<evidence type="ECO:0000259" key="9">
    <source>
        <dbReference type="Pfam" id="PF03175"/>
    </source>
</evidence>
<keyword evidence="6" id="KW-0239">DNA-directed DNA polymerase</keyword>
<name>X1LBY6_9ZZZZ</name>
<accession>X1LBY6</accession>
<comment type="catalytic activity">
    <reaction evidence="8">
        <text>DNA(n) + a 2'-deoxyribonucleoside 5'-triphosphate = DNA(n+1) + diphosphate</text>
        <dbReference type="Rhea" id="RHEA:22508"/>
        <dbReference type="Rhea" id="RHEA-COMP:17339"/>
        <dbReference type="Rhea" id="RHEA-COMP:17340"/>
        <dbReference type="ChEBI" id="CHEBI:33019"/>
        <dbReference type="ChEBI" id="CHEBI:61560"/>
        <dbReference type="ChEBI" id="CHEBI:173112"/>
        <dbReference type="EC" id="2.7.7.7"/>
    </reaction>
</comment>
<keyword evidence="3" id="KW-0808">Transferase</keyword>
<organism evidence="10">
    <name type="scientific">marine sediment metagenome</name>
    <dbReference type="NCBI Taxonomy" id="412755"/>
    <lineage>
        <taxon>unclassified sequences</taxon>
        <taxon>metagenomes</taxon>
        <taxon>ecological metagenomes</taxon>
    </lineage>
</organism>
<evidence type="ECO:0000256" key="2">
    <source>
        <dbReference type="ARBA" id="ARBA00012417"/>
    </source>
</evidence>
<dbReference type="Pfam" id="PF03175">
    <property type="entry name" value="DNA_pol_B_2"/>
    <property type="match status" value="1"/>
</dbReference>
<evidence type="ECO:0000256" key="1">
    <source>
        <dbReference type="ARBA" id="ARBA00005755"/>
    </source>
</evidence>
<feature type="domain" description="DNA-directed DNA polymerase family B mitochondria/virus" evidence="9">
    <location>
        <begin position="34"/>
        <end position="209"/>
    </location>
</feature>
<dbReference type="InterPro" id="IPR043502">
    <property type="entry name" value="DNA/RNA_pol_sf"/>
</dbReference>
<dbReference type="SUPFAM" id="SSF56672">
    <property type="entry name" value="DNA/RNA polymerases"/>
    <property type="match status" value="1"/>
</dbReference>
<dbReference type="EC" id="2.7.7.7" evidence="2"/>
<proteinExistence type="inferred from homology"/>
<dbReference type="GO" id="GO:0000166">
    <property type="term" value="F:nucleotide binding"/>
    <property type="evidence" value="ECO:0007669"/>
    <property type="project" value="InterPro"/>
</dbReference>
<evidence type="ECO:0000256" key="3">
    <source>
        <dbReference type="ARBA" id="ARBA00022679"/>
    </source>
</evidence>
<dbReference type="GO" id="GO:0003677">
    <property type="term" value="F:DNA binding"/>
    <property type="evidence" value="ECO:0007669"/>
    <property type="project" value="UniProtKB-KW"/>
</dbReference>
<gene>
    <name evidence="10" type="ORF">S06H3_09537</name>
</gene>
<dbReference type="InterPro" id="IPR004868">
    <property type="entry name" value="DNA-dir_DNA_pol_B_mt/vir"/>
</dbReference>
<dbReference type="AlphaFoldDB" id="X1LBY6"/>
<evidence type="ECO:0000313" key="10">
    <source>
        <dbReference type="EMBL" id="GAI16593.1"/>
    </source>
</evidence>
<dbReference type="EMBL" id="BARV01004229">
    <property type="protein sequence ID" value="GAI16593.1"/>
    <property type="molecule type" value="Genomic_DNA"/>
</dbReference>
<evidence type="ECO:0000256" key="8">
    <source>
        <dbReference type="ARBA" id="ARBA00049244"/>
    </source>
</evidence>
<reference evidence="10" key="1">
    <citation type="journal article" date="2014" name="Front. Microbiol.">
        <title>High frequency of phylogenetically diverse reductive dehalogenase-homologous genes in deep subseafloor sedimentary metagenomes.</title>
        <authorList>
            <person name="Kawai M."/>
            <person name="Futagami T."/>
            <person name="Toyoda A."/>
            <person name="Takaki Y."/>
            <person name="Nishi S."/>
            <person name="Hori S."/>
            <person name="Arai W."/>
            <person name="Tsubouchi T."/>
            <person name="Morono Y."/>
            <person name="Uchiyama I."/>
            <person name="Ito T."/>
            <person name="Fujiyama A."/>
            <person name="Inagaki F."/>
            <person name="Takami H."/>
        </authorList>
    </citation>
    <scope>NUCLEOTIDE SEQUENCE</scope>
    <source>
        <strain evidence="10">Expedition CK06-06</strain>
    </source>
</reference>
<comment type="similarity">
    <text evidence="1">Belongs to the DNA polymerase type-B family.</text>
</comment>
<sequence>MFIDNMNYFQTSLKVLGQSLGIKKLDMPDDKASNQDWLTYCTRDVDIILKAWQMWFDFLSSNDLGSFGYTVASQALNAFRHRFMTAKIGIHTSTKATRIERAAYRGGRNECFRIGEYHGGDVYMLDVNSMYPFVMRQYDYPCNLISTGKGLTLAEASKHLVDYCLIAQCDVKTDEPCYGIKVKGKLLFPVGEFSIMLTSREILLGLMTGLITNISDFALYEK</sequence>
<dbReference type="InterPro" id="IPR023211">
    <property type="entry name" value="DNA_pol_palm_dom_sf"/>
</dbReference>
<evidence type="ECO:0000256" key="7">
    <source>
        <dbReference type="ARBA" id="ARBA00023125"/>
    </source>
</evidence>
<evidence type="ECO:0000256" key="4">
    <source>
        <dbReference type="ARBA" id="ARBA00022695"/>
    </source>
</evidence>